<dbReference type="InterPro" id="IPR006630">
    <property type="entry name" value="La_HTH"/>
</dbReference>
<dbReference type="GO" id="GO:0003723">
    <property type="term" value="F:RNA binding"/>
    <property type="evidence" value="ECO:0007669"/>
    <property type="project" value="UniProtKB-UniRule"/>
</dbReference>
<evidence type="ECO:0000259" key="4">
    <source>
        <dbReference type="PROSITE" id="PS50961"/>
    </source>
</evidence>
<dbReference type="AlphaFoldDB" id="A0A1E3QMD3"/>
<dbReference type="InterPro" id="IPR045180">
    <property type="entry name" value="La_dom_prot"/>
</dbReference>
<dbReference type="GO" id="GO:0005829">
    <property type="term" value="C:cytosol"/>
    <property type="evidence" value="ECO:0007669"/>
    <property type="project" value="TreeGrafter"/>
</dbReference>
<protein>
    <recommendedName>
        <fullName evidence="4">HTH La-type RNA-binding domain-containing protein</fullName>
    </recommendedName>
</protein>
<feature type="compositionally biased region" description="Low complexity" evidence="3">
    <location>
        <begin position="7"/>
        <end position="22"/>
    </location>
</feature>
<dbReference type="SUPFAM" id="SSF46785">
    <property type="entry name" value="Winged helix' DNA-binding domain"/>
    <property type="match status" value="1"/>
</dbReference>
<feature type="compositionally biased region" description="Basic and acidic residues" evidence="3">
    <location>
        <begin position="157"/>
        <end position="166"/>
    </location>
</feature>
<evidence type="ECO:0000256" key="3">
    <source>
        <dbReference type="SAM" id="MobiDB-lite"/>
    </source>
</evidence>
<feature type="domain" description="HTH La-type RNA-binding" evidence="4">
    <location>
        <begin position="261"/>
        <end position="358"/>
    </location>
</feature>
<keyword evidence="1 2" id="KW-0694">RNA-binding</keyword>
<dbReference type="EMBL" id="KV454436">
    <property type="protein sequence ID" value="ODQ78147.1"/>
    <property type="molecule type" value="Genomic_DNA"/>
</dbReference>
<feature type="compositionally biased region" description="Low complexity" evidence="3">
    <location>
        <begin position="129"/>
        <end position="139"/>
    </location>
</feature>
<feature type="region of interest" description="Disordered" evidence="3">
    <location>
        <begin position="128"/>
        <end position="191"/>
    </location>
</feature>
<dbReference type="InterPro" id="IPR036390">
    <property type="entry name" value="WH_DNA-bd_sf"/>
</dbReference>
<feature type="compositionally biased region" description="Low complexity" evidence="3">
    <location>
        <begin position="73"/>
        <end position="88"/>
    </location>
</feature>
<dbReference type="PANTHER" id="PTHR22792:SF132">
    <property type="entry name" value="LA-RELATED PROTEIN 1"/>
    <property type="match status" value="1"/>
</dbReference>
<dbReference type="Gene3D" id="1.10.10.10">
    <property type="entry name" value="Winged helix-like DNA-binding domain superfamily/Winged helix DNA-binding domain"/>
    <property type="match status" value="1"/>
</dbReference>
<dbReference type="PANTHER" id="PTHR22792">
    <property type="entry name" value="LUPUS LA PROTEIN-RELATED"/>
    <property type="match status" value="1"/>
</dbReference>
<dbReference type="PROSITE" id="PS50961">
    <property type="entry name" value="HTH_LA"/>
    <property type="match status" value="1"/>
</dbReference>
<dbReference type="SMART" id="SM00715">
    <property type="entry name" value="LA"/>
    <property type="match status" value="1"/>
</dbReference>
<dbReference type="GO" id="GO:0045727">
    <property type="term" value="P:positive regulation of translation"/>
    <property type="evidence" value="ECO:0007669"/>
    <property type="project" value="TreeGrafter"/>
</dbReference>
<evidence type="ECO:0000313" key="5">
    <source>
        <dbReference type="EMBL" id="ODQ78147.1"/>
    </source>
</evidence>
<evidence type="ECO:0000256" key="1">
    <source>
        <dbReference type="ARBA" id="ARBA00022884"/>
    </source>
</evidence>
<dbReference type="STRING" id="984486.A0A1E3QMD3"/>
<feature type="compositionally biased region" description="Basic residues" evidence="3">
    <location>
        <begin position="140"/>
        <end position="156"/>
    </location>
</feature>
<keyword evidence="6" id="KW-1185">Reference proteome</keyword>
<name>A0A1E3QMD3_9ASCO</name>
<sequence>MSSVSYAHAAAGSTTAPASEAAVEIVSEEVIAPTDEAEVAGITDVATNEVETEEEKDVNKLKNLSPAPLPAKSAWAVPSAPVSPVSSSDAKWPTPEAALIVEQQQNGGIKPASGKWVPLKANLVIASPKNNAKTANTQQKKTKTTKTKTKTVAPKKKAQDESKDAEAEIPTEEEDKSRAAQKPFKKYPFNSRQQNGTFVPYANRQSGFAGNNRSYINGLNSNGYKSFPFQNNYNFVPFSPHQNATYHNNTYYSNPQYQNAVGQSGDTVALLTYQIDYYFSVNNLAKDIFLRKNFTLENEGKVPVGVVLAFARLQKISQGDIDQVKKCLLANAFTNVEVFGLPEEAEGTEGGVELDLDAVYLRAKENWEQWILPVEN</sequence>
<feature type="region of interest" description="Disordered" evidence="3">
    <location>
        <begin position="1"/>
        <end position="22"/>
    </location>
</feature>
<dbReference type="InterPro" id="IPR036388">
    <property type="entry name" value="WH-like_DNA-bd_sf"/>
</dbReference>
<dbReference type="Pfam" id="PF05383">
    <property type="entry name" value="La"/>
    <property type="match status" value="1"/>
</dbReference>
<gene>
    <name evidence="5" type="ORF">BABINDRAFT_162819</name>
</gene>
<accession>A0A1E3QMD3</accession>
<dbReference type="Proteomes" id="UP000094336">
    <property type="component" value="Unassembled WGS sequence"/>
</dbReference>
<reference evidence="6" key="1">
    <citation type="submission" date="2016-05" db="EMBL/GenBank/DDBJ databases">
        <title>Comparative genomics of biotechnologically important yeasts.</title>
        <authorList>
            <consortium name="DOE Joint Genome Institute"/>
            <person name="Riley R."/>
            <person name="Haridas S."/>
            <person name="Wolfe K.H."/>
            <person name="Lopes M.R."/>
            <person name="Hittinger C.T."/>
            <person name="Goker M."/>
            <person name="Salamov A."/>
            <person name="Wisecaver J."/>
            <person name="Long T.M."/>
            <person name="Aerts A.L."/>
            <person name="Barry K."/>
            <person name="Choi C."/>
            <person name="Clum A."/>
            <person name="Coughlan A.Y."/>
            <person name="Deshpande S."/>
            <person name="Douglass A.P."/>
            <person name="Hanson S.J."/>
            <person name="Klenk H.-P."/>
            <person name="Labutti K."/>
            <person name="Lapidus A."/>
            <person name="Lindquist E."/>
            <person name="Lipzen A."/>
            <person name="Meier-Kolthoff J.P."/>
            <person name="Ohm R.A."/>
            <person name="Otillar R.P."/>
            <person name="Pangilinan J."/>
            <person name="Peng Y."/>
            <person name="Rokas A."/>
            <person name="Rosa C.A."/>
            <person name="Scheuner C."/>
            <person name="Sibirny A.A."/>
            <person name="Slot J.C."/>
            <person name="Stielow J.B."/>
            <person name="Sun H."/>
            <person name="Kurtzman C.P."/>
            <person name="Blackwell M."/>
            <person name="Grigoriev I.V."/>
            <person name="Jeffries T.W."/>
        </authorList>
    </citation>
    <scope>NUCLEOTIDE SEQUENCE [LARGE SCALE GENOMIC DNA]</scope>
    <source>
        <strain evidence="6">NRRL Y-12698</strain>
    </source>
</reference>
<dbReference type="OrthoDB" id="340227at2759"/>
<feature type="region of interest" description="Disordered" evidence="3">
    <location>
        <begin position="49"/>
        <end position="89"/>
    </location>
</feature>
<dbReference type="RefSeq" id="XP_018983475.1">
    <property type="nucleotide sequence ID" value="XM_019129558.1"/>
</dbReference>
<proteinExistence type="predicted"/>
<dbReference type="GO" id="GO:0010494">
    <property type="term" value="C:cytoplasmic stress granule"/>
    <property type="evidence" value="ECO:0007669"/>
    <property type="project" value="TreeGrafter"/>
</dbReference>
<organism evidence="5 6">
    <name type="scientific">Babjeviella inositovora NRRL Y-12698</name>
    <dbReference type="NCBI Taxonomy" id="984486"/>
    <lineage>
        <taxon>Eukaryota</taxon>
        <taxon>Fungi</taxon>
        <taxon>Dikarya</taxon>
        <taxon>Ascomycota</taxon>
        <taxon>Saccharomycotina</taxon>
        <taxon>Pichiomycetes</taxon>
        <taxon>Serinales incertae sedis</taxon>
        <taxon>Babjeviella</taxon>
    </lineage>
</organism>
<evidence type="ECO:0000256" key="2">
    <source>
        <dbReference type="PROSITE-ProRule" id="PRU00332"/>
    </source>
</evidence>
<dbReference type="GeneID" id="30147411"/>
<evidence type="ECO:0000313" key="6">
    <source>
        <dbReference type="Proteomes" id="UP000094336"/>
    </source>
</evidence>